<feature type="compositionally biased region" description="Basic and acidic residues" evidence="1">
    <location>
        <begin position="98"/>
        <end position="112"/>
    </location>
</feature>
<gene>
    <name evidence="3" type="ORF">TCM_026785</name>
</gene>
<keyword evidence="4" id="KW-1185">Reference proteome</keyword>
<name>A0A061FB56_THECC</name>
<dbReference type="Proteomes" id="UP000026915">
    <property type="component" value="Chromosome 5"/>
</dbReference>
<dbReference type="InParanoid" id="A0A061FB56"/>
<accession>A0A061FB56</accession>
<evidence type="ECO:0000256" key="2">
    <source>
        <dbReference type="SAM" id="Phobius"/>
    </source>
</evidence>
<organism evidence="3 4">
    <name type="scientific">Theobroma cacao</name>
    <name type="common">Cacao</name>
    <name type="synonym">Cocoa</name>
    <dbReference type="NCBI Taxonomy" id="3641"/>
    <lineage>
        <taxon>Eukaryota</taxon>
        <taxon>Viridiplantae</taxon>
        <taxon>Streptophyta</taxon>
        <taxon>Embryophyta</taxon>
        <taxon>Tracheophyta</taxon>
        <taxon>Spermatophyta</taxon>
        <taxon>Magnoliopsida</taxon>
        <taxon>eudicotyledons</taxon>
        <taxon>Gunneridae</taxon>
        <taxon>Pentapetalae</taxon>
        <taxon>rosids</taxon>
        <taxon>malvids</taxon>
        <taxon>Malvales</taxon>
        <taxon>Malvaceae</taxon>
        <taxon>Byttnerioideae</taxon>
        <taxon>Theobroma</taxon>
    </lineage>
</organism>
<dbReference type="AlphaFoldDB" id="A0A061FB56"/>
<feature type="region of interest" description="Disordered" evidence="1">
    <location>
        <begin position="44"/>
        <end position="112"/>
    </location>
</feature>
<sequence length="143" mass="16239">MRRTPSHVLTYLISPPRRIPTTSAGYCRKSCGFLLKFSFQTVQPQKRKKKQSMETKATDSNAVIRPQTTSSTTEKLKLLSSGHPKNHHLGTNIEEETNCGHRRIDDRNDTSSEATRRNADVAHLPAIFISVSVSFFSMYWTEL</sequence>
<dbReference type="EMBL" id="CM001883">
    <property type="protein sequence ID" value="EOY11684.1"/>
    <property type="molecule type" value="Genomic_DNA"/>
</dbReference>
<dbReference type="eggNOG" id="ENOG502SXFF">
    <property type="taxonomic scope" value="Eukaryota"/>
</dbReference>
<evidence type="ECO:0000313" key="3">
    <source>
        <dbReference type="EMBL" id="EOY11684.1"/>
    </source>
</evidence>
<evidence type="ECO:0000313" key="4">
    <source>
        <dbReference type="Proteomes" id="UP000026915"/>
    </source>
</evidence>
<feature type="transmembrane region" description="Helical" evidence="2">
    <location>
        <begin position="121"/>
        <end position="140"/>
    </location>
</feature>
<dbReference type="HOGENOM" id="CLU_1809708_0_0_1"/>
<keyword evidence="2" id="KW-0812">Transmembrane</keyword>
<keyword evidence="2" id="KW-0472">Membrane</keyword>
<evidence type="ECO:0000256" key="1">
    <source>
        <dbReference type="SAM" id="MobiDB-lite"/>
    </source>
</evidence>
<reference evidence="3 4" key="1">
    <citation type="journal article" date="2013" name="Genome Biol.">
        <title>The genome sequence of the most widely cultivated cacao type and its use to identify candidate genes regulating pod color.</title>
        <authorList>
            <person name="Motamayor J.C."/>
            <person name="Mockaitis K."/>
            <person name="Schmutz J."/>
            <person name="Haiminen N."/>
            <person name="Iii D.L."/>
            <person name="Cornejo O."/>
            <person name="Findley S.D."/>
            <person name="Zheng P."/>
            <person name="Utro F."/>
            <person name="Royaert S."/>
            <person name="Saski C."/>
            <person name="Jenkins J."/>
            <person name="Podicheti R."/>
            <person name="Zhao M."/>
            <person name="Scheffler B.E."/>
            <person name="Stack J.C."/>
            <person name="Feltus F.A."/>
            <person name="Mustiga G.M."/>
            <person name="Amores F."/>
            <person name="Phillips W."/>
            <person name="Marelli J.P."/>
            <person name="May G.D."/>
            <person name="Shapiro H."/>
            <person name="Ma J."/>
            <person name="Bustamante C.D."/>
            <person name="Schnell R.J."/>
            <person name="Main D."/>
            <person name="Gilbert D."/>
            <person name="Parida L."/>
            <person name="Kuhn D.N."/>
        </authorList>
    </citation>
    <scope>NUCLEOTIDE SEQUENCE [LARGE SCALE GENOMIC DNA]</scope>
    <source>
        <strain evidence="4">cv. Matina 1-6</strain>
    </source>
</reference>
<dbReference type="Gramene" id="EOY11684">
    <property type="protein sequence ID" value="EOY11684"/>
    <property type="gene ID" value="TCM_026785"/>
</dbReference>
<keyword evidence="2" id="KW-1133">Transmembrane helix</keyword>
<protein>
    <submittedName>
        <fullName evidence="3">Uncharacterized protein</fullName>
    </submittedName>
</protein>
<feature type="compositionally biased region" description="Low complexity" evidence="1">
    <location>
        <begin position="68"/>
        <end position="81"/>
    </location>
</feature>
<proteinExistence type="predicted"/>